<keyword evidence="7" id="KW-0243">Dynein</keyword>
<organism evidence="11 12">
    <name type="scientific">Batrachochytrium salamandrivorans</name>
    <dbReference type="NCBI Taxonomy" id="1357716"/>
    <lineage>
        <taxon>Eukaryota</taxon>
        <taxon>Fungi</taxon>
        <taxon>Fungi incertae sedis</taxon>
        <taxon>Chytridiomycota</taxon>
        <taxon>Chytridiomycota incertae sedis</taxon>
        <taxon>Chytridiomycetes</taxon>
        <taxon>Rhizophydiales</taxon>
        <taxon>Rhizophydiales incertae sedis</taxon>
        <taxon>Batrachochytrium</taxon>
    </lineage>
</organism>
<evidence type="ECO:0000256" key="9">
    <source>
        <dbReference type="ARBA" id="ARBA00023212"/>
    </source>
</evidence>
<proteinExistence type="predicted"/>
<keyword evidence="12" id="KW-1185">Reference proteome</keyword>
<comment type="caution">
    <text evidence="11">The sequence shown here is derived from an EMBL/GenBank/DDBJ whole genome shotgun (WGS) entry which is preliminary data.</text>
</comment>
<evidence type="ECO:0000256" key="10">
    <source>
        <dbReference type="SAM" id="MobiDB-lite"/>
    </source>
</evidence>
<accession>A0ABQ8FAW0</accession>
<evidence type="ECO:0008006" key="13">
    <source>
        <dbReference type="Google" id="ProtNLM"/>
    </source>
</evidence>
<keyword evidence="4" id="KW-0493">Microtubule</keyword>
<dbReference type="PANTHER" id="PTHR12688">
    <property type="entry name" value="DYNEIN LIGHT INTERMEDIATE CHAIN"/>
    <property type="match status" value="1"/>
</dbReference>
<evidence type="ECO:0000256" key="4">
    <source>
        <dbReference type="ARBA" id="ARBA00022701"/>
    </source>
</evidence>
<keyword evidence="9" id="KW-0206">Cytoskeleton</keyword>
<dbReference type="InterPro" id="IPR022780">
    <property type="entry name" value="Dynein_light_int_chain"/>
</dbReference>
<evidence type="ECO:0000256" key="3">
    <source>
        <dbReference type="ARBA" id="ARBA00022490"/>
    </source>
</evidence>
<protein>
    <recommendedName>
        <fullName evidence="13">Dynein light intermediate chain</fullName>
    </recommendedName>
</protein>
<sequence>MSASAELVSTTTAFPKPTADSSDLSSVSMGASLPSATLSNNWALGMDATPSVPATHQAQQADYGGEIWSTILGQAATAGTTKSVLCKTLLVCGENSAIKTALVDDLIRSSPGKTSIDTFDTSDMGLGYLYLDVNDDENEAVSRIGIYQLSGDPAYHSLTDFTLTNETISDSLAIITLDWNKPWQFVESLNLWLGLLEQHVDQISKENPNTVTELKQTLEAYYRGYTESDDTIHRIMGSTSDSFSPTQLEPSDRGADRLSGSYSLPLGAGVLNRNIGIPIIVVCLHAEVLIEHEKDYKEDRLDYIQQVLRTICLSFGASLFYISNQRPETMSNLRSYIFHRLLSNNPQTSIATDNVVTRPGLAGYEFTLPAQMIERDAVLIPSGWDSWGKIKVLRDGFPCEVYAGIHGSDSDPAFQAGATDILTKMTSTYQANVADRSSKISDIPPLIEPENDQDFLQKYLPLLMKLDEASRANSSATTSMASSPVSSPMTTVKLSVDRSSGNHPPSELIASKSQILSSREALDDLSAKVVKQQEAIRERVMVGTSIGDIAAKRILERAASSGTLPRPPSGGVSATGTASGSQEVLANFFQSLLAKKGAAGNVPNSKTSSPPTGRRSKTSDSGESQ</sequence>
<dbReference type="EMBL" id="JAFCIX010000313">
    <property type="protein sequence ID" value="KAH6595115.1"/>
    <property type="molecule type" value="Genomic_DNA"/>
</dbReference>
<keyword evidence="5" id="KW-0547">Nucleotide-binding</keyword>
<feature type="compositionally biased region" description="Polar residues" evidence="10">
    <location>
        <begin position="602"/>
        <end position="611"/>
    </location>
</feature>
<dbReference type="InterPro" id="IPR008467">
    <property type="entry name" value="Dynein1_light_intermed_chain"/>
</dbReference>
<gene>
    <name evidence="11" type="ORF">BASA50_006101</name>
</gene>
<dbReference type="Pfam" id="PF05783">
    <property type="entry name" value="DLIC"/>
    <property type="match status" value="2"/>
</dbReference>
<evidence type="ECO:0000256" key="6">
    <source>
        <dbReference type="ARBA" id="ARBA00022840"/>
    </source>
</evidence>
<keyword evidence="2" id="KW-0813">Transport</keyword>
<evidence type="ECO:0000313" key="12">
    <source>
        <dbReference type="Proteomes" id="UP001648503"/>
    </source>
</evidence>
<keyword evidence="8" id="KW-0505">Motor protein</keyword>
<evidence type="ECO:0000256" key="8">
    <source>
        <dbReference type="ARBA" id="ARBA00023175"/>
    </source>
</evidence>
<keyword evidence="3" id="KW-0963">Cytoplasm</keyword>
<dbReference type="Proteomes" id="UP001648503">
    <property type="component" value="Unassembled WGS sequence"/>
</dbReference>
<evidence type="ECO:0000256" key="5">
    <source>
        <dbReference type="ARBA" id="ARBA00022741"/>
    </source>
</evidence>
<evidence type="ECO:0000256" key="2">
    <source>
        <dbReference type="ARBA" id="ARBA00022448"/>
    </source>
</evidence>
<name>A0ABQ8FAW0_9FUNG</name>
<feature type="region of interest" description="Disordered" evidence="10">
    <location>
        <begin position="597"/>
        <end position="625"/>
    </location>
</feature>
<evidence type="ECO:0000256" key="7">
    <source>
        <dbReference type="ARBA" id="ARBA00023017"/>
    </source>
</evidence>
<feature type="region of interest" description="Disordered" evidence="10">
    <location>
        <begin position="1"/>
        <end position="26"/>
    </location>
</feature>
<dbReference type="PANTHER" id="PTHR12688:SF0">
    <property type="entry name" value="DYNEIN LIGHT INTERMEDIATE CHAIN"/>
    <property type="match status" value="1"/>
</dbReference>
<evidence type="ECO:0000313" key="11">
    <source>
        <dbReference type="EMBL" id="KAH6595115.1"/>
    </source>
</evidence>
<reference evidence="11 12" key="1">
    <citation type="submission" date="2021-02" db="EMBL/GenBank/DDBJ databases">
        <title>Variation within the Batrachochytrium salamandrivorans European outbreak.</title>
        <authorList>
            <person name="Kelly M."/>
            <person name="Pasmans F."/>
            <person name="Shea T.P."/>
            <person name="Munoz J.F."/>
            <person name="Carranza S."/>
            <person name="Cuomo C.A."/>
            <person name="Martel A."/>
        </authorList>
    </citation>
    <scope>NUCLEOTIDE SEQUENCE [LARGE SCALE GENOMIC DNA]</scope>
    <source>
        <strain evidence="11 12">AMFP18/2</strain>
    </source>
</reference>
<evidence type="ECO:0000256" key="1">
    <source>
        <dbReference type="ARBA" id="ARBA00004245"/>
    </source>
</evidence>
<comment type="subcellular location">
    <subcellularLocation>
        <location evidence="1">Cytoplasm</location>
        <location evidence="1">Cytoskeleton</location>
    </subcellularLocation>
</comment>
<keyword evidence="6" id="KW-0067">ATP-binding</keyword>